<reference evidence="1 2" key="1">
    <citation type="journal article" date="2020" name="Nat. Commun.">
        <title>Genome of Tripterygium wilfordii and identification of cytochrome P450 involved in triptolide biosynthesis.</title>
        <authorList>
            <person name="Tu L."/>
            <person name="Su P."/>
            <person name="Zhang Z."/>
            <person name="Gao L."/>
            <person name="Wang J."/>
            <person name="Hu T."/>
            <person name="Zhou J."/>
            <person name="Zhang Y."/>
            <person name="Zhao Y."/>
            <person name="Liu Y."/>
            <person name="Song Y."/>
            <person name="Tong Y."/>
            <person name="Lu Y."/>
            <person name="Yang J."/>
            <person name="Xu C."/>
            <person name="Jia M."/>
            <person name="Peters R.J."/>
            <person name="Huang L."/>
            <person name="Gao W."/>
        </authorList>
    </citation>
    <scope>NUCLEOTIDE SEQUENCE [LARGE SCALE GENOMIC DNA]</scope>
    <source>
        <strain evidence="2">cv. XIE 37</strain>
        <tissue evidence="1">Leaf</tissue>
    </source>
</reference>
<keyword evidence="1" id="KW-0418">Kinase</keyword>
<dbReference type="PANTHER" id="PTHR11255:SF98">
    <property type="entry name" value="DIACYLGLYCEROL KINASE 5"/>
    <property type="match status" value="1"/>
</dbReference>
<proteinExistence type="predicted"/>
<dbReference type="InterPro" id="IPR037607">
    <property type="entry name" value="DGK"/>
</dbReference>
<dbReference type="PANTHER" id="PTHR11255">
    <property type="entry name" value="DIACYLGLYCEROL KINASE"/>
    <property type="match status" value="1"/>
</dbReference>
<evidence type="ECO:0000313" key="1">
    <source>
        <dbReference type="EMBL" id="KAF5726418.1"/>
    </source>
</evidence>
<dbReference type="EMBL" id="JAAARO010000022">
    <property type="protein sequence ID" value="KAF5726418.1"/>
    <property type="molecule type" value="Genomic_DNA"/>
</dbReference>
<organism evidence="1 2">
    <name type="scientific">Tripterygium wilfordii</name>
    <name type="common">Thunder God vine</name>
    <dbReference type="NCBI Taxonomy" id="458696"/>
    <lineage>
        <taxon>Eukaryota</taxon>
        <taxon>Viridiplantae</taxon>
        <taxon>Streptophyta</taxon>
        <taxon>Embryophyta</taxon>
        <taxon>Tracheophyta</taxon>
        <taxon>Spermatophyta</taxon>
        <taxon>Magnoliopsida</taxon>
        <taxon>eudicotyledons</taxon>
        <taxon>Gunneridae</taxon>
        <taxon>Pentapetalae</taxon>
        <taxon>rosids</taxon>
        <taxon>fabids</taxon>
        <taxon>Celastrales</taxon>
        <taxon>Celastraceae</taxon>
        <taxon>Tripterygium</taxon>
    </lineage>
</organism>
<dbReference type="GO" id="GO:0007165">
    <property type="term" value="P:signal transduction"/>
    <property type="evidence" value="ECO:0007669"/>
    <property type="project" value="InterPro"/>
</dbReference>
<keyword evidence="2" id="KW-1185">Reference proteome</keyword>
<dbReference type="AlphaFoldDB" id="A0A7J7BX66"/>
<dbReference type="GO" id="GO:0004143">
    <property type="term" value="F:ATP-dependent diacylglycerol kinase activity"/>
    <property type="evidence" value="ECO:0007669"/>
    <property type="project" value="InterPro"/>
</dbReference>
<name>A0A7J7BX66_TRIWF</name>
<dbReference type="InParanoid" id="A0A7J7BX66"/>
<accession>A0A7J7BX66</accession>
<gene>
    <name evidence="1" type="ORF">HS088_TW22G00096</name>
</gene>
<evidence type="ECO:0000313" key="2">
    <source>
        <dbReference type="Proteomes" id="UP000593562"/>
    </source>
</evidence>
<sequence>MLSKTDIVSISDAPKCPVLGFINSQSCGQLGGVLLVTYGSVLSEHQIYELGEQSPDKILNKIFMNLESLKNDCDELAAKIHERLQIIAHHVCIEFHKGAGDHTFMRIEGEPWKQPLQVDDGTVVVEKSHLDQVNMLATHDCSSKSIHDPSFLLAMRMRKRKVMRKTLYEEKSGGSLVQLTRSRFQMELIFLISGKPSNLICFFIL</sequence>
<comment type="caution">
    <text evidence="1">The sequence shown here is derived from an EMBL/GenBank/DDBJ whole genome shotgun (WGS) entry which is preliminary data.</text>
</comment>
<protein>
    <submittedName>
        <fullName evidence="1">Diacylglycerol kinase 5</fullName>
    </submittedName>
</protein>
<dbReference type="GO" id="GO:0016020">
    <property type="term" value="C:membrane"/>
    <property type="evidence" value="ECO:0007669"/>
    <property type="project" value="TreeGrafter"/>
</dbReference>
<dbReference type="Proteomes" id="UP000593562">
    <property type="component" value="Unassembled WGS sequence"/>
</dbReference>
<keyword evidence="1" id="KW-0808">Transferase</keyword>